<dbReference type="SUPFAM" id="SSF54211">
    <property type="entry name" value="Ribosomal protein S5 domain 2-like"/>
    <property type="match status" value="1"/>
</dbReference>
<dbReference type="InterPro" id="IPR020574">
    <property type="entry name" value="Ribosomal_uS9_CS"/>
</dbReference>
<protein>
    <recommendedName>
        <fullName evidence="4">Small ribosomal subunit protein uS9</fullName>
    </recommendedName>
</protein>
<dbReference type="PANTHER" id="PTHR21569:SF16">
    <property type="entry name" value="RIBOSOMAL PROTEIN S16"/>
    <property type="match status" value="1"/>
</dbReference>
<evidence type="ECO:0000256" key="6">
    <source>
        <dbReference type="SAM" id="MobiDB-lite"/>
    </source>
</evidence>
<evidence type="ECO:0000256" key="4">
    <source>
        <dbReference type="HAMAP-Rule" id="MF_00532"/>
    </source>
</evidence>
<dbReference type="NCBIfam" id="NF001749">
    <property type="entry name" value="PRK00474.1"/>
    <property type="match status" value="1"/>
</dbReference>
<dbReference type="GO" id="GO:0022627">
    <property type="term" value="C:cytosolic small ribosomal subunit"/>
    <property type="evidence" value="ECO:0007669"/>
    <property type="project" value="UniProtKB-UniRule"/>
</dbReference>
<dbReference type="Pfam" id="PF00380">
    <property type="entry name" value="Ribosomal_S9"/>
    <property type="match status" value="1"/>
</dbReference>
<dbReference type="Gene3D" id="3.30.230.10">
    <property type="match status" value="1"/>
</dbReference>
<dbReference type="GO" id="GO:0006412">
    <property type="term" value="P:translation"/>
    <property type="evidence" value="ECO:0007669"/>
    <property type="project" value="UniProtKB-UniRule"/>
</dbReference>
<dbReference type="InterPro" id="IPR000754">
    <property type="entry name" value="Ribosomal_uS9"/>
</dbReference>
<comment type="similarity">
    <text evidence="1 4 5">Belongs to the universal ribosomal protein uS9 family.</text>
</comment>
<evidence type="ECO:0000256" key="1">
    <source>
        <dbReference type="ARBA" id="ARBA00005251"/>
    </source>
</evidence>
<dbReference type="NCBIfam" id="TIGR03627">
    <property type="entry name" value="uS9_arch"/>
    <property type="match status" value="1"/>
</dbReference>
<dbReference type="InterPro" id="IPR014721">
    <property type="entry name" value="Ribsml_uS5_D2-typ_fold_subgr"/>
</dbReference>
<feature type="region of interest" description="Disordered" evidence="6">
    <location>
        <begin position="112"/>
        <end position="134"/>
    </location>
</feature>
<keyword evidence="2 4" id="KW-0689">Ribosomal protein</keyword>
<dbReference type="GO" id="GO:0003723">
    <property type="term" value="F:RNA binding"/>
    <property type="evidence" value="ECO:0007669"/>
    <property type="project" value="TreeGrafter"/>
</dbReference>
<dbReference type="Proteomes" id="UP001201020">
    <property type="component" value="Chromosome"/>
</dbReference>
<gene>
    <name evidence="4" type="primary">rps9</name>
    <name evidence="7" type="ORF">K9W45_08245</name>
</gene>
<name>A0A9Y1BJC9_9ARCH</name>
<dbReference type="HAMAP" id="MF_00532_A">
    <property type="entry name" value="Ribosomal_uS9_A"/>
    <property type="match status" value="1"/>
</dbReference>
<dbReference type="InterPro" id="IPR020568">
    <property type="entry name" value="Ribosomal_Su5_D2-typ_SF"/>
</dbReference>
<dbReference type="GO" id="GO:0000462">
    <property type="term" value="P:maturation of SSU-rRNA from tricistronic rRNA transcript (SSU-rRNA, 5.8S rRNA, LSU-rRNA)"/>
    <property type="evidence" value="ECO:0007669"/>
    <property type="project" value="TreeGrafter"/>
</dbReference>
<evidence type="ECO:0000256" key="2">
    <source>
        <dbReference type="ARBA" id="ARBA00022980"/>
    </source>
</evidence>
<organism evidence="7">
    <name type="scientific">Candidatus Heimdallarchaeum aukensis</name>
    <dbReference type="NCBI Taxonomy" id="2876573"/>
    <lineage>
        <taxon>Archaea</taxon>
        <taxon>Promethearchaeati</taxon>
        <taxon>Candidatus Heimdallarchaeota</taxon>
        <taxon>Candidatus Heimdallarchaeia (ex Rinke et al. 2021) (nom. nud.)</taxon>
        <taxon>Candidatus Heimdallarchaeales</taxon>
        <taxon>Candidatus Heimdallarchaeaceae</taxon>
        <taxon>Candidatus Heimdallarchaeum</taxon>
    </lineage>
</organism>
<dbReference type="FunFam" id="3.30.230.10:FF:000051">
    <property type="entry name" value="30S ribosomal protein S9"/>
    <property type="match status" value="1"/>
</dbReference>
<dbReference type="PANTHER" id="PTHR21569">
    <property type="entry name" value="RIBOSOMAL PROTEIN S9"/>
    <property type="match status" value="1"/>
</dbReference>
<evidence type="ECO:0000313" key="7">
    <source>
        <dbReference type="EMBL" id="UJG39845.1"/>
    </source>
</evidence>
<keyword evidence="3 4" id="KW-0687">Ribonucleoprotein</keyword>
<dbReference type="EMBL" id="CP084166">
    <property type="protein sequence ID" value="UJG39845.1"/>
    <property type="molecule type" value="Genomic_DNA"/>
</dbReference>
<dbReference type="GO" id="GO:0003735">
    <property type="term" value="F:structural constituent of ribosome"/>
    <property type="evidence" value="ECO:0007669"/>
    <property type="project" value="UniProtKB-UniRule"/>
</dbReference>
<dbReference type="PROSITE" id="PS00360">
    <property type="entry name" value="RIBOSOMAL_S9"/>
    <property type="match status" value="1"/>
</dbReference>
<sequence length="134" mass="15116">MVKVVVMSGKRKTAIARATIKEGKGRVRINGIPLEILPNELQRIKIEEIFMLAGQDIRDKIDIRVNVHGGGYMGQAEAVRTAIARGLVNYFEDETLKEKFVAYDKTIISGDPRRTEPKHFGGPSARSRFQKSYR</sequence>
<proteinExistence type="inferred from homology"/>
<evidence type="ECO:0000256" key="3">
    <source>
        <dbReference type="ARBA" id="ARBA00023274"/>
    </source>
</evidence>
<dbReference type="InterPro" id="IPR019958">
    <property type="entry name" value="Ribosomal_uS9_archaeal"/>
</dbReference>
<dbReference type="AlphaFoldDB" id="A0A9Y1BJC9"/>
<evidence type="ECO:0000256" key="5">
    <source>
        <dbReference type="RuleBase" id="RU003815"/>
    </source>
</evidence>
<reference evidence="7" key="1">
    <citation type="journal article" date="2022" name="Nat. Microbiol.">
        <title>Unique mobile elements and scalable gene flow at the prokaryote-eukaryote boundary revealed by circularized Asgard archaea genomes.</title>
        <authorList>
            <person name="Wu F."/>
            <person name="Speth D.R."/>
            <person name="Philosof A."/>
            <person name="Cremiere A."/>
            <person name="Narayanan A."/>
            <person name="Barco R.A."/>
            <person name="Connon S.A."/>
            <person name="Amend J.P."/>
            <person name="Antoshechkin I.A."/>
            <person name="Orphan V.J."/>
        </authorList>
    </citation>
    <scope>NUCLEOTIDE SEQUENCE</scope>
    <source>
        <strain evidence="7">PM71</strain>
    </source>
</reference>
<accession>A0A9Y1BJC9</accession>